<dbReference type="Gene3D" id="3.30.559.10">
    <property type="entry name" value="Chloramphenicol acetyltransferase-like domain"/>
    <property type="match status" value="1"/>
</dbReference>
<sequence>MITKNIKNIFSKINIITSKNKARNISISATNFKIVKCKLFDIGEGISEVEVTQWNKNEGDQVHEMESLLTVQSDKASVDITSKYSGILVKKYANEKDFIKIGSYFCELDTEDNVEEEKNDEEKEKEDEDEDEDENKIKLEDLDDQSDEVSLEESSNISNKNMYEAEKKQKITVKAPPGVKKKAKEYNLDLNKIGEYFNKEIINMNDLELYKKSKNAVKIEVDNDSVDILEEVPLKGIKLAMCKSMNDSLNVPLFHLNEMCIVENLLKIKNEFKKSSQEKENITITCIIIKLISIALTDFPILNSKFDAKKNSYTIYKSHNICVAMDTPNGLLVPNIKNVQKKNIIDIQKDLILLRDRAQQMKLSKSDISDGTITISNFGAISGSFATPIVFDNQACIIGVSKAQKQLFLKNGRNELNSLNDIMVADTINLTSGADHRFIDGATLAQFSKKLKSLIENPISIIPFLK</sequence>
<dbReference type="Pfam" id="PF00198">
    <property type="entry name" value="2-oxoacid_dh"/>
    <property type="match status" value="1"/>
</dbReference>
<comment type="similarity">
    <text evidence="2 7">Belongs to the 2-oxoacid dehydrogenase family.</text>
</comment>
<dbReference type="GO" id="GO:0016407">
    <property type="term" value="F:acetyltransferase activity"/>
    <property type="evidence" value="ECO:0007669"/>
    <property type="project" value="TreeGrafter"/>
</dbReference>
<dbReference type="PROSITE" id="PS50968">
    <property type="entry name" value="BIOTINYL_LIPOYL"/>
    <property type="match status" value="1"/>
</dbReference>
<keyword evidence="5" id="KW-0809">Transit peptide</keyword>
<protein>
    <recommendedName>
        <fullName evidence="7">Dihydrolipoamide acetyltransferase component of pyruvate dehydrogenase complex</fullName>
        <ecNumber evidence="7">2.3.1.-</ecNumber>
    </recommendedName>
</protein>
<dbReference type="SUPFAM" id="SSF52777">
    <property type="entry name" value="CoA-dependent acyltransferases"/>
    <property type="match status" value="1"/>
</dbReference>
<gene>
    <name evidence="10" type="primary">BCKDH-E2</name>
    <name evidence="10" type="ORF">PRELSG_0832000</name>
</gene>
<dbReference type="EC" id="2.3.1.-" evidence="7"/>
<evidence type="ECO:0000256" key="5">
    <source>
        <dbReference type="ARBA" id="ARBA00022946"/>
    </source>
</evidence>
<feature type="domain" description="Lipoyl-binding" evidence="9">
    <location>
        <begin position="34"/>
        <end position="109"/>
    </location>
</feature>
<evidence type="ECO:0000256" key="2">
    <source>
        <dbReference type="ARBA" id="ARBA00007317"/>
    </source>
</evidence>
<dbReference type="VEuPathDB" id="PlasmoDB:PRELSG_0832000"/>
<dbReference type="AlphaFoldDB" id="A0A1J1H556"/>
<dbReference type="KEGG" id="prel:PRELSG_0832000"/>
<keyword evidence="11" id="KW-1185">Reference proteome</keyword>
<dbReference type="InterPro" id="IPR011053">
    <property type="entry name" value="Single_hybrid_motif"/>
</dbReference>
<reference evidence="10 11" key="1">
    <citation type="submission" date="2015-04" db="EMBL/GenBank/DDBJ databases">
        <authorList>
            <consortium name="Pathogen Informatics"/>
        </authorList>
    </citation>
    <scope>NUCLEOTIDE SEQUENCE [LARGE SCALE GENOMIC DNA]</scope>
    <source>
        <strain evidence="10 11">SGS1</strain>
    </source>
</reference>
<dbReference type="GO" id="GO:0005739">
    <property type="term" value="C:mitochondrion"/>
    <property type="evidence" value="ECO:0007669"/>
    <property type="project" value="TreeGrafter"/>
</dbReference>
<dbReference type="InterPro" id="IPR023213">
    <property type="entry name" value="CAT-like_dom_sf"/>
</dbReference>
<accession>A0A1J1H556</accession>
<dbReference type="InterPro" id="IPR001078">
    <property type="entry name" value="2-oxoacid_DH_actylTfrase"/>
</dbReference>
<evidence type="ECO:0000256" key="4">
    <source>
        <dbReference type="ARBA" id="ARBA00022823"/>
    </source>
</evidence>
<evidence type="ECO:0000313" key="11">
    <source>
        <dbReference type="Proteomes" id="UP000220158"/>
    </source>
</evidence>
<comment type="cofactor">
    <cofactor evidence="1 7">
        <name>(R)-lipoate</name>
        <dbReference type="ChEBI" id="CHEBI:83088"/>
    </cofactor>
</comment>
<dbReference type="InterPro" id="IPR003016">
    <property type="entry name" value="2-oxoA_DH_lipoyl-BS"/>
</dbReference>
<dbReference type="InterPro" id="IPR000089">
    <property type="entry name" value="Biotin_lipoyl"/>
</dbReference>
<dbReference type="Proteomes" id="UP000220158">
    <property type="component" value="Chromosome 8"/>
</dbReference>
<evidence type="ECO:0000313" key="10">
    <source>
        <dbReference type="EMBL" id="CRG99890.1"/>
    </source>
</evidence>
<keyword evidence="6 7" id="KW-0012">Acyltransferase</keyword>
<dbReference type="GO" id="GO:0031405">
    <property type="term" value="F:lipoic acid binding"/>
    <property type="evidence" value="ECO:0007669"/>
    <property type="project" value="TreeGrafter"/>
</dbReference>
<dbReference type="OrthoDB" id="202158at2759"/>
<dbReference type="Gene3D" id="2.40.50.100">
    <property type="match status" value="1"/>
</dbReference>
<evidence type="ECO:0000256" key="6">
    <source>
        <dbReference type="ARBA" id="ARBA00023315"/>
    </source>
</evidence>
<dbReference type="PANTHER" id="PTHR43178">
    <property type="entry name" value="DIHYDROLIPOAMIDE ACETYLTRANSFERASE COMPONENT OF PYRUVATE DEHYDROGENASE COMPLEX"/>
    <property type="match status" value="1"/>
</dbReference>
<keyword evidence="3 7" id="KW-0808">Transferase</keyword>
<dbReference type="CDD" id="cd06849">
    <property type="entry name" value="lipoyl_domain"/>
    <property type="match status" value="1"/>
</dbReference>
<dbReference type="RefSeq" id="XP_028532895.1">
    <property type="nucleotide sequence ID" value="XM_028676403.1"/>
</dbReference>
<dbReference type="OMA" id="IPHVTNF"/>
<evidence type="ECO:0000256" key="3">
    <source>
        <dbReference type="ARBA" id="ARBA00022679"/>
    </source>
</evidence>
<organism evidence="10 11">
    <name type="scientific">Plasmodium relictum</name>
    <dbReference type="NCBI Taxonomy" id="85471"/>
    <lineage>
        <taxon>Eukaryota</taxon>
        <taxon>Sar</taxon>
        <taxon>Alveolata</taxon>
        <taxon>Apicomplexa</taxon>
        <taxon>Aconoidasida</taxon>
        <taxon>Haemosporida</taxon>
        <taxon>Plasmodiidae</taxon>
        <taxon>Plasmodium</taxon>
        <taxon>Plasmodium (Haemamoeba)</taxon>
    </lineage>
</organism>
<feature type="region of interest" description="Disordered" evidence="8">
    <location>
        <begin position="112"/>
        <end position="156"/>
    </location>
</feature>
<evidence type="ECO:0000259" key="9">
    <source>
        <dbReference type="PROSITE" id="PS50968"/>
    </source>
</evidence>
<evidence type="ECO:0000256" key="7">
    <source>
        <dbReference type="RuleBase" id="RU003423"/>
    </source>
</evidence>
<dbReference type="EMBL" id="LN835303">
    <property type="protein sequence ID" value="CRG99890.1"/>
    <property type="molecule type" value="Genomic_DNA"/>
</dbReference>
<keyword evidence="4 7" id="KW-0450">Lipoyl</keyword>
<dbReference type="Pfam" id="PF00364">
    <property type="entry name" value="Biotin_lipoyl"/>
    <property type="match status" value="1"/>
</dbReference>
<dbReference type="GeneID" id="39735996"/>
<feature type="compositionally biased region" description="Acidic residues" evidence="8">
    <location>
        <begin position="112"/>
        <end position="134"/>
    </location>
</feature>
<dbReference type="PROSITE" id="PS00189">
    <property type="entry name" value="LIPOYL"/>
    <property type="match status" value="1"/>
</dbReference>
<evidence type="ECO:0000256" key="1">
    <source>
        <dbReference type="ARBA" id="ARBA00001938"/>
    </source>
</evidence>
<feature type="compositionally biased region" description="Acidic residues" evidence="8">
    <location>
        <begin position="141"/>
        <end position="151"/>
    </location>
</feature>
<dbReference type="PANTHER" id="PTHR43178:SF5">
    <property type="entry name" value="LIPOAMIDE ACYLTRANSFERASE COMPONENT OF BRANCHED-CHAIN ALPHA-KETO ACID DEHYDROGENASE COMPLEX, MITOCHONDRIAL"/>
    <property type="match status" value="1"/>
</dbReference>
<evidence type="ECO:0000256" key="8">
    <source>
        <dbReference type="SAM" id="MobiDB-lite"/>
    </source>
</evidence>
<dbReference type="SUPFAM" id="SSF51230">
    <property type="entry name" value="Single hybrid motif"/>
    <property type="match status" value="1"/>
</dbReference>
<name>A0A1J1H556_PLARL</name>
<dbReference type="InterPro" id="IPR050743">
    <property type="entry name" value="2-oxoacid_DH_E2_comp"/>
</dbReference>
<dbReference type="FunFam" id="3.30.559.10:FF:000007">
    <property type="entry name" value="Dihydrolipoamide acetyltransferase component of pyruvate dehydrogenase complex"/>
    <property type="match status" value="1"/>
</dbReference>
<proteinExistence type="inferred from homology"/>